<gene>
    <name evidence="6" type="ORF">B0T46_07955</name>
</gene>
<dbReference type="SUPFAM" id="SSF55781">
    <property type="entry name" value="GAF domain-like"/>
    <property type="match status" value="1"/>
</dbReference>
<dbReference type="EMBL" id="MUMY01000005">
    <property type="protein sequence ID" value="ONM49304.1"/>
    <property type="molecule type" value="Genomic_DNA"/>
</dbReference>
<dbReference type="InterPro" id="IPR036390">
    <property type="entry name" value="WH_DNA-bd_sf"/>
</dbReference>
<sequence>MRQHSGIGVLDKAVAVLYAVAEQPCGLTELCERTGLPRATAHRLAVGLEVHRLLTRENGGSWRPGPALAELAAGATDPLHEAAAAILPRLREITGESVQLYVRDGHSRVCVVALEPPAGLRDTVPVGSRLPLSAGSAAKVLLAWADPELQRSVLPEAVFGERVLAEVRKRGWAQSAAERAAGVASVSAPVRDANGAVVAAVSVSGPIDRMGRRPGARWAADLVAAADALHRRL</sequence>
<evidence type="ECO:0000256" key="2">
    <source>
        <dbReference type="ARBA" id="ARBA00023125"/>
    </source>
</evidence>
<reference evidence="6 7" key="1">
    <citation type="journal article" date="2016" name="Antonie Van Leeuwenhoek">
        <title>Nocardia donostiensis sp. nov., isolated from human respiratory specimens.</title>
        <authorList>
            <person name="Ercibengoa M."/>
            <person name="Bell M."/>
            <person name="Marimon J.M."/>
            <person name="Humrighouse B."/>
            <person name="Klenk H.P."/>
            <person name="Potter G."/>
            <person name="Perez-Trallero E."/>
        </authorList>
    </citation>
    <scope>NUCLEOTIDE SEQUENCE [LARGE SCALE GENOMIC DNA]</scope>
    <source>
        <strain evidence="6 7">X1655</strain>
    </source>
</reference>
<evidence type="ECO:0000313" key="7">
    <source>
        <dbReference type="Proteomes" id="UP000188836"/>
    </source>
</evidence>
<dbReference type="GO" id="GO:0003700">
    <property type="term" value="F:DNA-binding transcription factor activity"/>
    <property type="evidence" value="ECO:0007669"/>
    <property type="project" value="TreeGrafter"/>
</dbReference>
<keyword evidence="3" id="KW-0804">Transcription</keyword>
<name>A0A1W0AX70_9NOCA</name>
<protein>
    <submittedName>
        <fullName evidence="6">IclR family transcriptional regulator</fullName>
    </submittedName>
</protein>
<dbReference type="InterPro" id="IPR005471">
    <property type="entry name" value="Tscrpt_reg_IclR_N"/>
</dbReference>
<dbReference type="InterPro" id="IPR050707">
    <property type="entry name" value="HTH_MetabolicPath_Reg"/>
</dbReference>
<dbReference type="Gene3D" id="1.10.10.10">
    <property type="entry name" value="Winged helix-like DNA-binding domain superfamily/Winged helix DNA-binding domain"/>
    <property type="match status" value="1"/>
</dbReference>
<dbReference type="STRING" id="1538463.B0T36_12215"/>
<evidence type="ECO:0000259" key="5">
    <source>
        <dbReference type="PROSITE" id="PS51078"/>
    </source>
</evidence>
<dbReference type="GO" id="GO:0003677">
    <property type="term" value="F:DNA binding"/>
    <property type="evidence" value="ECO:0007669"/>
    <property type="project" value="UniProtKB-KW"/>
</dbReference>
<comment type="caution">
    <text evidence="6">The sequence shown here is derived from an EMBL/GenBank/DDBJ whole genome shotgun (WGS) entry which is preliminary data.</text>
</comment>
<dbReference type="GO" id="GO:0045892">
    <property type="term" value="P:negative regulation of DNA-templated transcription"/>
    <property type="evidence" value="ECO:0007669"/>
    <property type="project" value="TreeGrafter"/>
</dbReference>
<feature type="domain" description="IclR-ED" evidence="5">
    <location>
        <begin position="67"/>
        <end position="233"/>
    </location>
</feature>
<dbReference type="SUPFAM" id="SSF46785">
    <property type="entry name" value="Winged helix' DNA-binding domain"/>
    <property type="match status" value="1"/>
</dbReference>
<keyword evidence="1" id="KW-0805">Transcription regulation</keyword>
<dbReference type="AlphaFoldDB" id="A0A1W0AX70"/>
<feature type="domain" description="HTH iclR-type" evidence="4">
    <location>
        <begin position="7"/>
        <end position="66"/>
    </location>
</feature>
<evidence type="ECO:0000313" key="6">
    <source>
        <dbReference type="EMBL" id="ONM49304.1"/>
    </source>
</evidence>
<dbReference type="InterPro" id="IPR036388">
    <property type="entry name" value="WH-like_DNA-bd_sf"/>
</dbReference>
<keyword evidence="7" id="KW-1185">Reference proteome</keyword>
<accession>A0A1W0AX70</accession>
<evidence type="ECO:0000259" key="4">
    <source>
        <dbReference type="PROSITE" id="PS51077"/>
    </source>
</evidence>
<organism evidence="6 7">
    <name type="scientific">Nocardia donostiensis</name>
    <dbReference type="NCBI Taxonomy" id="1538463"/>
    <lineage>
        <taxon>Bacteria</taxon>
        <taxon>Bacillati</taxon>
        <taxon>Actinomycetota</taxon>
        <taxon>Actinomycetes</taxon>
        <taxon>Mycobacteriales</taxon>
        <taxon>Nocardiaceae</taxon>
        <taxon>Nocardia</taxon>
    </lineage>
</organism>
<dbReference type="SMART" id="SM00346">
    <property type="entry name" value="HTH_ICLR"/>
    <property type="match status" value="1"/>
</dbReference>
<dbReference type="PANTHER" id="PTHR30136:SF39">
    <property type="entry name" value="TRANSCRIPTIONAL REGULATORY PROTEIN"/>
    <property type="match status" value="1"/>
</dbReference>
<keyword evidence="2" id="KW-0238">DNA-binding</keyword>
<dbReference type="PROSITE" id="PS51078">
    <property type="entry name" value="ICLR_ED"/>
    <property type="match status" value="1"/>
</dbReference>
<dbReference type="PANTHER" id="PTHR30136">
    <property type="entry name" value="HELIX-TURN-HELIX TRANSCRIPTIONAL REGULATOR, ICLR FAMILY"/>
    <property type="match status" value="1"/>
</dbReference>
<dbReference type="OrthoDB" id="4319317at2"/>
<dbReference type="InterPro" id="IPR029016">
    <property type="entry name" value="GAF-like_dom_sf"/>
</dbReference>
<evidence type="ECO:0000256" key="3">
    <source>
        <dbReference type="ARBA" id="ARBA00023163"/>
    </source>
</evidence>
<dbReference type="Proteomes" id="UP000188836">
    <property type="component" value="Unassembled WGS sequence"/>
</dbReference>
<dbReference type="PROSITE" id="PS51077">
    <property type="entry name" value="HTH_ICLR"/>
    <property type="match status" value="1"/>
</dbReference>
<proteinExistence type="predicted"/>
<evidence type="ECO:0000256" key="1">
    <source>
        <dbReference type="ARBA" id="ARBA00023015"/>
    </source>
</evidence>
<dbReference type="Gene3D" id="3.30.450.40">
    <property type="match status" value="1"/>
</dbReference>
<dbReference type="InterPro" id="IPR014757">
    <property type="entry name" value="Tscrpt_reg_IclR_C"/>
</dbReference>
<dbReference type="RefSeq" id="WP_077115832.1">
    <property type="nucleotide sequence ID" value="NZ_LOKT01000007.1"/>
</dbReference>
<dbReference type="Pfam" id="PF09339">
    <property type="entry name" value="HTH_IclR"/>
    <property type="match status" value="1"/>
</dbReference>
<dbReference type="Pfam" id="PF01614">
    <property type="entry name" value="IclR_C"/>
    <property type="match status" value="1"/>
</dbReference>